<reference evidence="1" key="1">
    <citation type="journal article" date="2014" name="Front. Microbiol.">
        <title>High frequency of phylogenetically diverse reductive dehalogenase-homologous genes in deep subseafloor sedimentary metagenomes.</title>
        <authorList>
            <person name="Kawai M."/>
            <person name="Futagami T."/>
            <person name="Toyoda A."/>
            <person name="Takaki Y."/>
            <person name="Nishi S."/>
            <person name="Hori S."/>
            <person name="Arai W."/>
            <person name="Tsubouchi T."/>
            <person name="Morono Y."/>
            <person name="Uchiyama I."/>
            <person name="Ito T."/>
            <person name="Fujiyama A."/>
            <person name="Inagaki F."/>
            <person name="Takami H."/>
        </authorList>
    </citation>
    <scope>NUCLEOTIDE SEQUENCE</scope>
    <source>
        <strain evidence="1">Expedition CK06-06</strain>
    </source>
</reference>
<name>X1H1M1_9ZZZZ</name>
<gene>
    <name evidence="1" type="ORF">S03H2_44433</name>
</gene>
<comment type="caution">
    <text evidence="1">The sequence shown here is derived from an EMBL/GenBank/DDBJ whole genome shotgun (WGS) entry which is preliminary data.</text>
</comment>
<proteinExistence type="predicted"/>
<dbReference type="EMBL" id="BARU01027783">
    <property type="protein sequence ID" value="GAH63337.1"/>
    <property type="molecule type" value="Genomic_DNA"/>
</dbReference>
<dbReference type="AlphaFoldDB" id="X1H1M1"/>
<evidence type="ECO:0000313" key="1">
    <source>
        <dbReference type="EMBL" id="GAH63337.1"/>
    </source>
</evidence>
<sequence length="45" mass="5336">MVRNIDERMQFSNALARGRQCEDSAIRGQIFELYKEMRELGDDKD</sequence>
<accession>X1H1M1</accession>
<organism evidence="1">
    <name type="scientific">marine sediment metagenome</name>
    <dbReference type="NCBI Taxonomy" id="412755"/>
    <lineage>
        <taxon>unclassified sequences</taxon>
        <taxon>metagenomes</taxon>
        <taxon>ecological metagenomes</taxon>
    </lineage>
</organism>
<protein>
    <submittedName>
        <fullName evidence="1">Uncharacterized protein</fullName>
    </submittedName>
</protein>